<dbReference type="Pfam" id="PF00023">
    <property type="entry name" value="Ank"/>
    <property type="match status" value="1"/>
</dbReference>
<dbReference type="Gene3D" id="1.25.40.20">
    <property type="entry name" value="Ankyrin repeat-containing domain"/>
    <property type="match status" value="2"/>
</dbReference>
<organism evidence="3 4">
    <name type="scientific">Choiromyces venosus 120613-1</name>
    <dbReference type="NCBI Taxonomy" id="1336337"/>
    <lineage>
        <taxon>Eukaryota</taxon>
        <taxon>Fungi</taxon>
        <taxon>Dikarya</taxon>
        <taxon>Ascomycota</taxon>
        <taxon>Pezizomycotina</taxon>
        <taxon>Pezizomycetes</taxon>
        <taxon>Pezizales</taxon>
        <taxon>Tuberaceae</taxon>
        <taxon>Choiromyces</taxon>
    </lineage>
</organism>
<gene>
    <name evidence="3" type="ORF">L873DRAFT_1768563</name>
</gene>
<keyword evidence="1" id="KW-0677">Repeat</keyword>
<dbReference type="AlphaFoldDB" id="A0A3N4JKQ7"/>
<dbReference type="OrthoDB" id="341259at2759"/>
<keyword evidence="2" id="KW-0040">ANK repeat</keyword>
<protein>
    <submittedName>
        <fullName evidence="3">Ankyrin</fullName>
    </submittedName>
</protein>
<dbReference type="InterPro" id="IPR050776">
    <property type="entry name" value="Ank_Repeat/CDKN_Inhibitor"/>
</dbReference>
<dbReference type="PANTHER" id="PTHR24201">
    <property type="entry name" value="ANK_REP_REGION DOMAIN-CONTAINING PROTEIN"/>
    <property type="match status" value="1"/>
</dbReference>
<proteinExistence type="predicted"/>
<dbReference type="InterPro" id="IPR002110">
    <property type="entry name" value="Ankyrin_rpt"/>
</dbReference>
<evidence type="ECO:0000256" key="2">
    <source>
        <dbReference type="ARBA" id="ARBA00023043"/>
    </source>
</evidence>
<evidence type="ECO:0000256" key="1">
    <source>
        <dbReference type="ARBA" id="ARBA00022737"/>
    </source>
</evidence>
<dbReference type="InterPro" id="IPR036770">
    <property type="entry name" value="Ankyrin_rpt-contain_sf"/>
</dbReference>
<sequence>MEFLDLPNETILLIAEELTPPDTNSLLQTNNRLAALLAPDLIDRVCRDGPLSYCIAALRSAAGRGDKAIISRILTRGSLQPNAIGDIVKESIETGDETAFLALLDSGTDPDVMDSEHRRPLTTAAGHGHLEMVERLMHCSGVNINAEDQKRKTAISLAVQWGNTEIVRLLLNDSRIKLDPVDFQERTLPIGGQIRCHRLLLKDGRIDINATDVRGKTALNIAARRHGREDEFKMLPSHEGVDVNLAILRSLTCSTPLHALAEWGNADMMKLLLMNSEVDTNRFDAFGRAPLFAASSLGHMSSVRLLMARRGVHPDIKYSSGRTPLHAAASRRFEEVGILLAEDPRVDVNSLDDGDDAPLHMACSYKYPLENLVRALPACSDINLDITNVYSESVRMLADNYHPVISKLIKEYLSNEGSKSEADKLPTVAANKS</sequence>
<dbReference type="STRING" id="1336337.A0A3N4JKQ7"/>
<dbReference type="EMBL" id="ML120392">
    <property type="protein sequence ID" value="RPA98842.1"/>
    <property type="molecule type" value="Genomic_DNA"/>
</dbReference>
<evidence type="ECO:0000313" key="4">
    <source>
        <dbReference type="Proteomes" id="UP000276215"/>
    </source>
</evidence>
<dbReference type="SUPFAM" id="SSF48403">
    <property type="entry name" value="Ankyrin repeat"/>
    <property type="match status" value="2"/>
</dbReference>
<name>A0A3N4JKQ7_9PEZI</name>
<evidence type="ECO:0000313" key="3">
    <source>
        <dbReference type="EMBL" id="RPA98842.1"/>
    </source>
</evidence>
<dbReference type="SMART" id="SM00248">
    <property type="entry name" value="ANK"/>
    <property type="match status" value="8"/>
</dbReference>
<dbReference type="Pfam" id="PF12796">
    <property type="entry name" value="Ank_2"/>
    <property type="match status" value="2"/>
</dbReference>
<keyword evidence="4" id="KW-1185">Reference proteome</keyword>
<dbReference type="Proteomes" id="UP000276215">
    <property type="component" value="Unassembled WGS sequence"/>
</dbReference>
<reference evidence="3 4" key="1">
    <citation type="journal article" date="2018" name="Nat. Ecol. Evol.">
        <title>Pezizomycetes genomes reveal the molecular basis of ectomycorrhizal truffle lifestyle.</title>
        <authorList>
            <person name="Murat C."/>
            <person name="Payen T."/>
            <person name="Noel B."/>
            <person name="Kuo A."/>
            <person name="Morin E."/>
            <person name="Chen J."/>
            <person name="Kohler A."/>
            <person name="Krizsan K."/>
            <person name="Balestrini R."/>
            <person name="Da Silva C."/>
            <person name="Montanini B."/>
            <person name="Hainaut M."/>
            <person name="Levati E."/>
            <person name="Barry K.W."/>
            <person name="Belfiori B."/>
            <person name="Cichocki N."/>
            <person name="Clum A."/>
            <person name="Dockter R.B."/>
            <person name="Fauchery L."/>
            <person name="Guy J."/>
            <person name="Iotti M."/>
            <person name="Le Tacon F."/>
            <person name="Lindquist E.A."/>
            <person name="Lipzen A."/>
            <person name="Malagnac F."/>
            <person name="Mello A."/>
            <person name="Molinier V."/>
            <person name="Miyauchi S."/>
            <person name="Poulain J."/>
            <person name="Riccioni C."/>
            <person name="Rubini A."/>
            <person name="Sitrit Y."/>
            <person name="Splivallo R."/>
            <person name="Traeger S."/>
            <person name="Wang M."/>
            <person name="Zifcakova L."/>
            <person name="Wipf D."/>
            <person name="Zambonelli A."/>
            <person name="Paolocci F."/>
            <person name="Nowrousian M."/>
            <person name="Ottonello S."/>
            <person name="Baldrian P."/>
            <person name="Spatafora J.W."/>
            <person name="Henrissat B."/>
            <person name="Nagy L.G."/>
            <person name="Aury J.M."/>
            <person name="Wincker P."/>
            <person name="Grigoriev I.V."/>
            <person name="Bonfante P."/>
            <person name="Martin F.M."/>
        </authorList>
    </citation>
    <scope>NUCLEOTIDE SEQUENCE [LARGE SCALE GENOMIC DNA]</scope>
    <source>
        <strain evidence="3 4">120613-1</strain>
    </source>
</reference>
<accession>A0A3N4JKQ7</accession>